<proteinExistence type="predicted"/>
<name>A0A6J5WJQ1_PRUAR</name>
<reference evidence="5" key="1">
    <citation type="journal article" date="2020" name="Genome Biol.">
        <title>Gamete binning: chromosome-level and haplotype-resolved genome assembly enabled by high-throughput single-cell sequencing of gamete genomes.</title>
        <authorList>
            <person name="Campoy J.A."/>
            <person name="Sun H."/>
            <person name="Goel M."/>
            <person name="Jiao W.-B."/>
            <person name="Folz-Donahue K."/>
            <person name="Wang N."/>
            <person name="Rubio M."/>
            <person name="Liu C."/>
            <person name="Kukat C."/>
            <person name="Ruiz D."/>
            <person name="Huettel B."/>
            <person name="Schneeberger K."/>
        </authorList>
    </citation>
    <scope>NUCLEOTIDE SEQUENCE [LARGE SCALE GENOMIC DNA]</scope>
    <source>
        <strain evidence="5">cv. Rojo Pasion</strain>
    </source>
</reference>
<protein>
    <submittedName>
        <fullName evidence="3">Uncharacterized protein</fullName>
    </submittedName>
</protein>
<gene>
    <name evidence="2" type="ORF">CURHAP_LOCUS14529</name>
    <name evidence="3" type="ORF">ORAREDHAP_LOCUS13925</name>
</gene>
<feature type="region of interest" description="Disordered" evidence="1">
    <location>
        <begin position="118"/>
        <end position="164"/>
    </location>
</feature>
<accession>A0A6J5WJQ1</accession>
<evidence type="ECO:0000313" key="5">
    <source>
        <dbReference type="Proteomes" id="UP000507245"/>
    </source>
</evidence>
<keyword evidence="5" id="KW-1185">Reference proteome</keyword>
<dbReference type="EMBL" id="CAEKKB010000002">
    <property type="protein sequence ID" value="CAB4299524.1"/>
    <property type="molecule type" value="Genomic_DNA"/>
</dbReference>
<evidence type="ECO:0000313" key="3">
    <source>
        <dbReference type="EMBL" id="CAB4299524.1"/>
    </source>
</evidence>
<sequence>MSTASMPLKFWFHAVYTANFLINRMCTEVLNWDSPYIKHVIFDKNVFPFATIKANTVNPLTMPLSSSVTPLCTSPTIVDLSPTITASIHDHHGENISDSGGTSDNALVGIKGNGGVSASEGNGIDGASSNPDNGNDEHGVGIASSGVDEGNTHEGSNDNGISIPMELPLTIPHANVHPLITGSKVGVSKEEESICCLKKCVLCDLKLQG</sequence>
<evidence type="ECO:0000313" key="4">
    <source>
        <dbReference type="Proteomes" id="UP000507222"/>
    </source>
</evidence>
<reference evidence="3 4" key="2">
    <citation type="submission" date="2020-05" db="EMBL/GenBank/DDBJ databases">
        <authorList>
            <person name="Campoy J."/>
            <person name="Schneeberger K."/>
            <person name="Spophaly S."/>
        </authorList>
    </citation>
    <scope>NUCLEOTIDE SEQUENCE [LARGE SCALE GENOMIC DNA]</scope>
    <source>
        <strain evidence="3">PruArmRojPasFocal</strain>
    </source>
</reference>
<dbReference type="Proteomes" id="UP000507245">
    <property type="component" value="Unassembled WGS sequence"/>
</dbReference>
<dbReference type="Proteomes" id="UP000507222">
    <property type="component" value="Unassembled WGS sequence"/>
</dbReference>
<dbReference type="EMBL" id="CAEKDK010000002">
    <property type="protein sequence ID" value="CAB4269211.1"/>
    <property type="molecule type" value="Genomic_DNA"/>
</dbReference>
<dbReference type="AlphaFoldDB" id="A0A6J5WJQ1"/>
<organism evidence="3 5">
    <name type="scientific">Prunus armeniaca</name>
    <name type="common">Apricot</name>
    <name type="synonym">Armeniaca vulgaris</name>
    <dbReference type="NCBI Taxonomy" id="36596"/>
    <lineage>
        <taxon>Eukaryota</taxon>
        <taxon>Viridiplantae</taxon>
        <taxon>Streptophyta</taxon>
        <taxon>Embryophyta</taxon>
        <taxon>Tracheophyta</taxon>
        <taxon>Spermatophyta</taxon>
        <taxon>Magnoliopsida</taxon>
        <taxon>eudicotyledons</taxon>
        <taxon>Gunneridae</taxon>
        <taxon>Pentapetalae</taxon>
        <taxon>rosids</taxon>
        <taxon>fabids</taxon>
        <taxon>Rosales</taxon>
        <taxon>Rosaceae</taxon>
        <taxon>Amygdaloideae</taxon>
        <taxon>Amygdaleae</taxon>
        <taxon>Prunus</taxon>
    </lineage>
</organism>
<evidence type="ECO:0000313" key="2">
    <source>
        <dbReference type="EMBL" id="CAB4269211.1"/>
    </source>
</evidence>
<evidence type="ECO:0000256" key="1">
    <source>
        <dbReference type="SAM" id="MobiDB-lite"/>
    </source>
</evidence>